<evidence type="ECO:0000313" key="3">
    <source>
        <dbReference type="Proteomes" id="UP001158576"/>
    </source>
</evidence>
<organism evidence="2 3">
    <name type="scientific">Oikopleura dioica</name>
    <name type="common">Tunicate</name>
    <dbReference type="NCBI Taxonomy" id="34765"/>
    <lineage>
        <taxon>Eukaryota</taxon>
        <taxon>Metazoa</taxon>
        <taxon>Chordata</taxon>
        <taxon>Tunicata</taxon>
        <taxon>Appendicularia</taxon>
        <taxon>Copelata</taxon>
        <taxon>Oikopleuridae</taxon>
        <taxon>Oikopleura</taxon>
    </lineage>
</organism>
<dbReference type="PANTHER" id="PTHR44167">
    <property type="entry name" value="OVARIAN-SPECIFIC SERINE/THREONINE-PROTEIN KINASE LOK-RELATED"/>
    <property type="match status" value="1"/>
</dbReference>
<protein>
    <submittedName>
        <fullName evidence="2">Oidioi.mRNA.OKI2018_I69.chr2.g8399.t1.cds</fullName>
    </submittedName>
</protein>
<dbReference type="PANTHER" id="PTHR44167:SF30">
    <property type="entry name" value="PHOSPHORYLASE KINASE"/>
    <property type="match status" value="1"/>
</dbReference>
<dbReference type="Proteomes" id="UP001158576">
    <property type="component" value="Chromosome 2"/>
</dbReference>
<dbReference type="PROSITE" id="PS00108">
    <property type="entry name" value="PROTEIN_KINASE_ST"/>
    <property type="match status" value="1"/>
</dbReference>
<dbReference type="Pfam" id="PF00069">
    <property type="entry name" value="Pkinase"/>
    <property type="match status" value="1"/>
</dbReference>
<proteinExistence type="predicted"/>
<feature type="domain" description="Protein kinase" evidence="1">
    <location>
        <begin position="1"/>
        <end position="197"/>
    </location>
</feature>
<dbReference type="InterPro" id="IPR011009">
    <property type="entry name" value="Kinase-like_dom_sf"/>
</dbReference>
<name>A0ABN7TDP3_OIKDI</name>
<dbReference type="Gene3D" id="1.10.510.10">
    <property type="entry name" value="Transferase(Phosphotransferase) domain 1"/>
    <property type="match status" value="1"/>
</dbReference>
<dbReference type="PROSITE" id="PS50011">
    <property type="entry name" value="PROTEIN_KINASE_DOM"/>
    <property type="match status" value="1"/>
</dbReference>
<reference evidence="2 3" key="1">
    <citation type="submission" date="2021-04" db="EMBL/GenBank/DDBJ databases">
        <authorList>
            <person name="Bliznina A."/>
        </authorList>
    </citation>
    <scope>NUCLEOTIDE SEQUENCE [LARGE SCALE GENOMIC DNA]</scope>
</reference>
<keyword evidence="3" id="KW-1185">Reference proteome</keyword>
<dbReference type="EMBL" id="OU015567">
    <property type="protein sequence ID" value="CAG5114340.1"/>
    <property type="molecule type" value="Genomic_DNA"/>
</dbReference>
<dbReference type="SMART" id="SM00220">
    <property type="entry name" value="S_TKc"/>
    <property type="match status" value="1"/>
</dbReference>
<dbReference type="InterPro" id="IPR000719">
    <property type="entry name" value="Prot_kinase_dom"/>
</dbReference>
<dbReference type="InterPro" id="IPR008271">
    <property type="entry name" value="Ser/Thr_kinase_AS"/>
</dbReference>
<sequence length="197" mass="22864">MEHFEKKSKSSVTMNYKTSIAPTSHKHNDYVVKLLDDFVFTDPNNFTYHALILEYLPGGDLSEYLKEKLLNEGKETEEPWDENEALRITAQLAVALDYVHSQNVIHRDVKPENVLLSADKKTAKLADFNISRTIEATKNTGVAGTMDFYPPETLRNQETEQISFRRDLWPFGIIMQMLCSFRNSFKIKDFLIFFMKI</sequence>
<evidence type="ECO:0000259" key="1">
    <source>
        <dbReference type="PROSITE" id="PS50011"/>
    </source>
</evidence>
<dbReference type="SUPFAM" id="SSF56112">
    <property type="entry name" value="Protein kinase-like (PK-like)"/>
    <property type="match status" value="1"/>
</dbReference>
<dbReference type="PRINTS" id="PR00109">
    <property type="entry name" value="TYRKINASE"/>
</dbReference>
<dbReference type="InterPro" id="IPR001245">
    <property type="entry name" value="Ser-Thr/Tyr_kinase_cat_dom"/>
</dbReference>
<gene>
    <name evidence="2" type="ORF">OKIOD_LOCUS17164</name>
</gene>
<accession>A0ABN7TDP3</accession>
<evidence type="ECO:0000313" key="2">
    <source>
        <dbReference type="EMBL" id="CAG5114340.1"/>
    </source>
</evidence>